<dbReference type="PANTHER" id="PTHR46872">
    <property type="entry name" value="DNA BINDING PROTEIN"/>
    <property type="match status" value="1"/>
</dbReference>
<dbReference type="OrthoDB" id="1938526at2759"/>
<gene>
    <name evidence="4" type="ORF">BVC80_1835g48</name>
</gene>
<dbReference type="InterPro" id="IPR000949">
    <property type="entry name" value="ELM2_dom"/>
</dbReference>
<keyword evidence="5" id="KW-1185">Reference proteome</keyword>
<feature type="compositionally biased region" description="Polar residues" evidence="2">
    <location>
        <begin position="46"/>
        <end position="58"/>
    </location>
</feature>
<evidence type="ECO:0000256" key="2">
    <source>
        <dbReference type="SAM" id="MobiDB-lite"/>
    </source>
</evidence>
<organism evidence="4 5">
    <name type="scientific">Macleaya cordata</name>
    <name type="common">Five-seeded plume-poppy</name>
    <name type="synonym">Bocconia cordata</name>
    <dbReference type="NCBI Taxonomy" id="56857"/>
    <lineage>
        <taxon>Eukaryota</taxon>
        <taxon>Viridiplantae</taxon>
        <taxon>Streptophyta</taxon>
        <taxon>Embryophyta</taxon>
        <taxon>Tracheophyta</taxon>
        <taxon>Spermatophyta</taxon>
        <taxon>Magnoliopsida</taxon>
        <taxon>Ranunculales</taxon>
        <taxon>Papaveraceae</taxon>
        <taxon>Papaveroideae</taxon>
        <taxon>Macleaya</taxon>
    </lineage>
</organism>
<dbReference type="InParanoid" id="A0A200R4Q2"/>
<sequence>MLQERSRVTSALSLKKPNEQSSFASSVSCLINCADSTESSEHVLRNKSNSARSMISRDNLSRKRVRNSHSFECDESISGSYPSSSQKPEFQTLHRSVQLLKSSNNLPLKQVYMFQADPTNKDFSPPSDSDDSVDSSNELSPKNPKQHKTPRRSLRLLNFIGDYLPRLAIPVGPRFQADIPDWTGPVNRENSSADAQCNSEDSRWLGTKIWSIEDKNTENSSERIGKGRPYSCSCNSSGSLKCIKLHVFEKRRQLQDDLGPAFFSWRFDEMGEDVSKSWTLKEQKSFNILVSKSNSFLKPALNQLTSKCRKSIVSYYFNVFLLRLMSKQTRLASKIVDSDDDEEEAFDMGSSSTHKKTQYLIRGR</sequence>
<dbReference type="OMA" id="WPTENED"/>
<evidence type="ECO:0000256" key="1">
    <source>
        <dbReference type="ARBA" id="ARBA00023242"/>
    </source>
</evidence>
<dbReference type="AlphaFoldDB" id="A0A200R4Q2"/>
<dbReference type="EMBL" id="MVGT01000437">
    <property type="protein sequence ID" value="OVA17675.1"/>
    <property type="molecule type" value="Genomic_DNA"/>
</dbReference>
<feature type="region of interest" description="Disordered" evidence="2">
    <location>
        <begin position="1"/>
        <end position="23"/>
    </location>
</feature>
<accession>A0A200R4Q2</accession>
<dbReference type="PANTHER" id="PTHR46872:SF10">
    <property type="entry name" value="MYB-LIKE DOMAIN-CONTAINING PROTEIN"/>
    <property type="match status" value="1"/>
</dbReference>
<name>A0A200R4Q2_MACCD</name>
<evidence type="ECO:0000313" key="4">
    <source>
        <dbReference type="EMBL" id="OVA17675.1"/>
    </source>
</evidence>
<dbReference type="PROSITE" id="PS51156">
    <property type="entry name" value="ELM2"/>
    <property type="match status" value="1"/>
</dbReference>
<keyword evidence="1" id="KW-0539">Nucleus</keyword>
<dbReference type="Pfam" id="PF01448">
    <property type="entry name" value="ELM2"/>
    <property type="match status" value="1"/>
</dbReference>
<proteinExistence type="predicted"/>
<dbReference type="STRING" id="56857.A0A200R4Q2"/>
<reference evidence="4 5" key="1">
    <citation type="journal article" date="2017" name="Mol. Plant">
        <title>The Genome of Medicinal Plant Macleaya cordata Provides New Insights into Benzylisoquinoline Alkaloids Metabolism.</title>
        <authorList>
            <person name="Liu X."/>
            <person name="Liu Y."/>
            <person name="Huang P."/>
            <person name="Ma Y."/>
            <person name="Qing Z."/>
            <person name="Tang Q."/>
            <person name="Cao H."/>
            <person name="Cheng P."/>
            <person name="Zheng Y."/>
            <person name="Yuan Z."/>
            <person name="Zhou Y."/>
            <person name="Liu J."/>
            <person name="Tang Z."/>
            <person name="Zhuo Y."/>
            <person name="Zhang Y."/>
            <person name="Yu L."/>
            <person name="Huang J."/>
            <person name="Yang P."/>
            <person name="Peng Q."/>
            <person name="Zhang J."/>
            <person name="Jiang W."/>
            <person name="Zhang Z."/>
            <person name="Lin K."/>
            <person name="Ro D.K."/>
            <person name="Chen X."/>
            <person name="Xiong X."/>
            <person name="Shang Y."/>
            <person name="Huang S."/>
            <person name="Zeng J."/>
        </authorList>
    </citation>
    <scope>NUCLEOTIDE SEQUENCE [LARGE SCALE GENOMIC DNA]</scope>
    <source>
        <strain evidence="5">cv. BLH2017</strain>
        <tissue evidence="4">Root</tissue>
    </source>
</reference>
<feature type="region of interest" description="Disordered" evidence="2">
    <location>
        <begin position="44"/>
        <end position="89"/>
    </location>
</feature>
<feature type="compositionally biased region" description="Polar residues" evidence="2">
    <location>
        <begin position="77"/>
        <end position="89"/>
    </location>
</feature>
<protein>
    <submittedName>
        <fullName evidence="4">ELM2 domain</fullName>
    </submittedName>
</protein>
<feature type="region of interest" description="Disordered" evidence="2">
    <location>
        <begin position="117"/>
        <end position="152"/>
    </location>
</feature>
<evidence type="ECO:0000259" key="3">
    <source>
        <dbReference type="PROSITE" id="PS51156"/>
    </source>
</evidence>
<dbReference type="Proteomes" id="UP000195402">
    <property type="component" value="Unassembled WGS sequence"/>
</dbReference>
<feature type="domain" description="ELM2" evidence="3">
    <location>
        <begin position="167"/>
        <end position="219"/>
    </location>
</feature>
<comment type="caution">
    <text evidence="4">The sequence shown here is derived from an EMBL/GenBank/DDBJ whole genome shotgun (WGS) entry which is preliminary data.</text>
</comment>
<dbReference type="SMART" id="SM01189">
    <property type="entry name" value="ELM2"/>
    <property type="match status" value="1"/>
</dbReference>
<evidence type="ECO:0000313" key="5">
    <source>
        <dbReference type="Proteomes" id="UP000195402"/>
    </source>
</evidence>